<evidence type="ECO:0000313" key="2">
    <source>
        <dbReference type="Proteomes" id="UP000530564"/>
    </source>
</evidence>
<dbReference type="EMBL" id="JACIDK010000006">
    <property type="protein sequence ID" value="MBB3892941.1"/>
    <property type="molecule type" value="Genomic_DNA"/>
</dbReference>
<gene>
    <name evidence="1" type="ORF">GGQ61_003679</name>
</gene>
<dbReference type="RefSeq" id="WP_183775919.1">
    <property type="nucleotide sequence ID" value="NZ_JACIDK010000006.1"/>
</dbReference>
<dbReference type="GO" id="GO:0003677">
    <property type="term" value="F:DNA binding"/>
    <property type="evidence" value="ECO:0007669"/>
    <property type="project" value="UniProtKB-KW"/>
</dbReference>
<name>A0A840A638_9CAUL</name>
<reference evidence="1 2" key="1">
    <citation type="submission" date="2020-08" db="EMBL/GenBank/DDBJ databases">
        <title>Genomic Encyclopedia of Type Strains, Phase IV (KMG-IV): sequencing the most valuable type-strain genomes for metagenomic binning, comparative biology and taxonomic classification.</title>
        <authorList>
            <person name="Goeker M."/>
        </authorList>
    </citation>
    <scope>NUCLEOTIDE SEQUENCE [LARGE SCALE GENOMIC DNA]</scope>
    <source>
        <strain evidence="1 2">DSM 21793</strain>
    </source>
</reference>
<keyword evidence="2" id="KW-1185">Reference proteome</keyword>
<dbReference type="AlphaFoldDB" id="A0A840A638"/>
<sequence>MRYLSNVSMRDYLSCVRLSARSGGHMARPSVEPWLGLSMTGTLPTHATRGVRVSPEVLAEAFYASCRYLLRVILAGVDGSKGDIIDAVLLTAIMDADIGHLDEIAALGWRYATYADGPPDGFRRPTSVRSLSDRLGLPYETARRRVDGLITQGRCVRTEHGVHARLINEPRHHAGSQANYAAVRMLLRDLKSRVPQVDWPMADGSEAMRGEPPLRLVNRRSAAFAVDTLARIADVAGGYNEAMVYMGIVEATGREASGDVWPTLRTSSLACSLSQPVPSVRRRLHTLRTRGLITTQAAGFDARPAPEAEALVSGLAAANLKRLQVLFAQLESLEVRLRSDGG</sequence>
<protein>
    <submittedName>
        <fullName evidence="1">DNA-binding Lrp family transcriptional regulator</fullName>
    </submittedName>
</protein>
<evidence type="ECO:0000313" key="1">
    <source>
        <dbReference type="EMBL" id="MBB3892941.1"/>
    </source>
</evidence>
<proteinExistence type="predicted"/>
<dbReference type="Proteomes" id="UP000530564">
    <property type="component" value="Unassembled WGS sequence"/>
</dbReference>
<organism evidence="1 2">
    <name type="scientific">Phenylobacterium haematophilum</name>
    <dbReference type="NCBI Taxonomy" id="98513"/>
    <lineage>
        <taxon>Bacteria</taxon>
        <taxon>Pseudomonadati</taxon>
        <taxon>Pseudomonadota</taxon>
        <taxon>Alphaproteobacteria</taxon>
        <taxon>Caulobacterales</taxon>
        <taxon>Caulobacteraceae</taxon>
        <taxon>Phenylobacterium</taxon>
    </lineage>
</organism>
<accession>A0A840A638</accession>
<keyword evidence="1" id="KW-0238">DNA-binding</keyword>
<comment type="caution">
    <text evidence="1">The sequence shown here is derived from an EMBL/GenBank/DDBJ whole genome shotgun (WGS) entry which is preliminary data.</text>
</comment>